<comment type="caution">
    <text evidence="3">The sequence shown here is derived from an EMBL/GenBank/DDBJ whole genome shotgun (WGS) entry which is preliminary data.</text>
</comment>
<proteinExistence type="predicted"/>
<dbReference type="InterPro" id="IPR056632">
    <property type="entry name" value="DUF7730"/>
</dbReference>
<evidence type="ECO:0000256" key="1">
    <source>
        <dbReference type="SAM" id="MobiDB-lite"/>
    </source>
</evidence>
<feature type="region of interest" description="Disordered" evidence="1">
    <location>
        <begin position="1"/>
        <end position="20"/>
    </location>
</feature>
<dbReference type="Pfam" id="PF24864">
    <property type="entry name" value="DUF7730"/>
    <property type="match status" value="1"/>
</dbReference>
<sequence length="341" mass="39187">MTSHTQLHVSSTNTPPHRPTMAVRLHKLLPQGIRQRLHRILLRFPYYCEYVYNRRLKKSQKALPKPLAPRMEHQNLSSIAIDSSTNANCLFLTMLPLEIRLEVYTEVFNQPNINRCVTFTSKGQLLTIPYCTCCQNRIHGDFFYLCLLSLPKTCRQIYIESLPLLYARQCLRLSGLSAVVSFSRSILPTRLSLIRHLTLALDFCYPIVLSPNPLTNLTLDETWDIIATQMTGLRLLCVSVIMHSHDADWQYDTEESEKRVLSGLAKCRGLWAFYVVVEHWGQHGQSDGVDEGEGARKWREELRRKVMRPRGSVEEIEDRTSAVDLGYEANEGMVRAAHSPF</sequence>
<dbReference type="PANTHER" id="PTHR38790:SF4">
    <property type="entry name" value="2EXR DOMAIN-CONTAINING PROTEIN"/>
    <property type="match status" value="1"/>
</dbReference>
<dbReference type="AlphaFoldDB" id="A0AA39V9F6"/>
<protein>
    <recommendedName>
        <fullName evidence="2">DUF7730 domain-containing protein</fullName>
    </recommendedName>
</protein>
<accession>A0AA39V9F6</accession>
<evidence type="ECO:0000259" key="2">
    <source>
        <dbReference type="Pfam" id="PF24864"/>
    </source>
</evidence>
<keyword evidence="4" id="KW-1185">Reference proteome</keyword>
<dbReference type="EMBL" id="JAFEKC020000004">
    <property type="protein sequence ID" value="KAK0515400.1"/>
    <property type="molecule type" value="Genomic_DNA"/>
</dbReference>
<evidence type="ECO:0000313" key="3">
    <source>
        <dbReference type="EMBL" id="KAK0515400.1"/>
    </source>
</evidence>
<feature type="domain" description="DUF7730" evidence="2">
    <location>
        <begin position="86"/>
        <end position="276"/>
    </location>
</feature>
<dbReference type="Proteomes" id="UP001166286">
    <property type="component" value="Unassembled WGS sequence"/>
</dbReference>
<gene>
    <name evidence="3" type="ORF">JMJ35_002779</name>
</gene>
<dbReference type="PANTHER" id="PTHR38790">
    <property type="entry name" value="2EXR DOMAIN-CONTAINING PROTEIN-RELATED"/>
    <property type="match status" value="1"/>
</dbReference>
<organism evidence="3 4">
    <name type="scientific">Cladonia borealis</name>
    <dbReference type="NCBI Taxonomy" id="184061"/>
    <lineage>
        <taxon>Eukaryota</taxon>
        <taxon>Fungi</taxon>
        <taxon>Dikarya</taxon>
        <taxon>Ascomycota</taxon>
        <taxon>Pezizomycotina</taxon>
        <taxon>Lecanoromycetes</taxon>
        <taxon>OSLEUM clade</taxon>
        <taxon>Lecanoromycetidae</taxon>
        <taxon>Lecanorales</taxon>
        <taxon>Lecanorineae</taxon>
        <taxon>Cladoniaceae</taxon>
        <taxon>Cladonia</taxon>
    </lineage>
</organism>
<reference evidence="3" key="1">
    <citation type="submission" date="2023-03" db="EMBL/GenBank/DDBJ databases">
        <title>Complete genome of Cladonia borealis.</title>
        <authorList>
            <person name="Park H."/>
        </authorList>
    </citation>
    <scope>NUCLEOTIDE SEQUENCE</scope>
    <source>
        <strain evidence="3">ANT050790</strain>
    </source>
</reference>
<feature type="compositionally biased region" description="Polar residues" evidence="1">
    <location>
        <begin position="1"/>
        <end position="15"/>
    </location>
</feature>
<name>A0AA39V9F6_9LECA</name>
<evidence type="ECO:0000313" key="4">
    <source>
        <dbReference type="Proteomes" id="UP001166286"/>
    </source>
</evidence>